<evidence type="ECO:0000259" key="1">
    <source>
        <dbReference type="Pfam" id="PF06439"/>
    </source>
</evidence>
<reference evidence="3" key="1">
    <citation type="journal article" date="2019" name="Int. J. Syst. Evol. Microbiol.">
        <title>The Global Catalogue of Microorganisms (GCM) 10K type strain sequencing project: providing services to taxonomists for standard genome sequencing and annotation.</title>
        <authorList>
            <consortium name="The Broad Institute Genomics Platform"/>
            <consortium name="The Broad Institute Genome Sequencing Center for Infectious Disease"/>
            <person name="Wu L."/>
            <person name="Ma J."/>
        </authorList>
    </citation>
    <scope>NUCLEOTIDE SEQUENCE [LARGE SCALE GENOMIC DNA]</scope>
    <source>
        <strain evidence="3">DT92</strain>
    </source>
</reference>
<evidence type="ECO:0000313" key="2">
    <source>
        <dbReference type="EMBL" id="MFD2188252.1"/>
    </source>
</evidence>
<name>A0ABW5B218_9FLAO</name>
<proteinExistence type="predicted"/>
<dbReference type="Proteomes" id="UP001597344">
    <property type="component" value="Unassembled WGS sequence"/>
</dbReference>
<organism evidence="2 3">
    <name type="scientific">Aquimarina celericrescens</name>
    <dbReference type="NCBI Taxonomy" id="1964542"/>
    <lineage>
        <taxon>Bacteria</taxon>
        <taxon>Pseudomonadati</taxon>
        <taxon>Bacteroidota</taxon>
        <taxon>Flavobacteriia</taxon>
        <taxon>Flavobacteriales</taxon>
        <taxon>Flavobacteriaceae</taxon>
        <taxon>Aquimarina</taxon>
    </lineage>
</organism>
<gene>
    <name evidence="2" type="ORF">ACFSJT_15720</name>
</gene>
<dbReference type="Pfam" id="PF06439">
    <property type="entry name" value="3keto-disac_hyd"/>
    <property type="match status" value="1"/>
</dbReference>
<dbReference type="PROSITE" id="PS51257">
    <property type="entry name" value="PROKAR_LIPOPROTEIN"/>
    <property type="match status" value="1"/>
</dbReference>
<accession>A0ABW5B218</accession>
<evidence type="ECO:0000313" key="3">
    <source>
        <dbReference type="Proteomes" id="UP001597344"/>
    </source>
</evidence>
<dbReference type="InterPro" id="IPR010496">
    <property type="entry name" value="AL/BT2_dom"/>
</dbReference>
<dbReference type="EMBL" id="JBHUHY010000016">
    <property type="protein sequence ID" value="MFD2188252.1"/>
    <property type="molecule type" value="Genomic_DNA"/>
</dbReference>
<feature type="domain" description="3-keto-alpha-glucoside-1,2-lyase/3-keto-2-hydroxy-glucal hydratase" evidence="1">
    <location>
        <begin position="68"/>
        <end position="262"/>
    </location>
</feature>
<dbReference type="Gene3D" id="2.60.120.560">
    <property type="entry name" value="Exo-inulinase, domain 1"/>
    <property type="match status" value="1"/>
</dbReference>
<comment type="caution">
    <text evidence="2">The sequence shown here is derived from an EMBL/GenBank/DDBJ whole genome shotgun (WGS) entry which is preliminary data.</text>
</comment>
<dbReference type="RefSeq" id="WP_378321275.1">
    <property type="nucleotide sequence ID" value="NZ_JBHUHY010000016.1"/>
</dbReference>
<sequence length="264" mass="29701">MKKLNYLFCLIMITFSCKQKIEITKVEKEEVTKDIQSEKEITDPTATEVWEPEPKVISFNNNNVPSDAIVLFDGTDLKAWVSAKDSISPASWTVHPDKTMTVKPGSGDIQTKQNFGSIQLHLEWSAPDIIQGEGQGRGNSGVFFQNKYEVQILDSYQNRTYANGQATSIYKQHIPLANATKAPDQWQTYDIIFHQPEFDGEGNKTKSGTFTVIHNGVLVQDHVEILGTTEYIGPPKNPAHGKGPIKLQDHGNLVQYRNIWVREL</sequence>
<protein>
    <submittedName>
        <fullName evidence="2">DUF1080 domain-containing protein</fullName>
    </submittedName>
</protein>
<keyword evidence="3" id="KW-1185">Reference proteome</keyword>